<evidence type="ECO:0000313" key="2">
    <source>
        <dbReference type="EMBL" id="KAG0529953.1"/>
    </source>
</evidence>
<evidence type="ECO:0000313" key="3">
    <source>
        <dbReference type="Proteomes" id="UP000807115"/>
    </source>
</evidence>
<dbReference type="EMBL" id="CM027684">
    <property type="protein sequence ID" value="KAG0529953.1"/>
    <property type="molecule type" value="Genomic_DNA"/>
</dbReference>
<comment type="caution">
    <text evidence="2">The sequence shown here is derived from an EMBL/GenBank/DDBJ whole genome shotgun (WGS) entry which is preliminary data.</text>
</comment>
<gene>
    <name evidence="2" type="ORF">BDA96_05G142000</name>
</gene>
<organism evidence="2 3">
    <name type="scientific">Sorghum bicolor</name>
    <name type="common">Sorghum</name>
    <name type="synonym">Sorghum vulgare</name>
    <dbReference type="NCBI Taxonomy" id="4558"/>
    <lineage>
        <taxon>Eukaryota</taxon>
        <taxon>Viridiplantae</taxon>
        <taxon>Streptophyta</taxon>
        <taxon>Embryophyta</taxon>
        <taxon>Tracheophyta</taxon>
        <taxon>Spermatophyta</taxon>
        <taxon>Magnoliopsida</taxon>
        <taxon>Liliopsida</taxon>
        <taxon>Poales</taxon>
        <taxon>Poaceae</taxon>
        <taxon>PACMAD clade</taxon>
        <taxon>Panicoideae</taxon>
        <taxon>Andropogonodae</taxon>
        <taxon>Andropogoneae</taxon>
        <taxon>Sorghinae</taxon>
        <taxon>Sorghum</taxon>
    </lineage>
</organism>
<reference evidence="2" key="2">
    <citation type="submission" date="2020-10" db="EMBL/GenBank/DDBJ databases">
        <authorList>
            <person name="Cooper E.A."/>
            <person name="Brenton Z.W."/>
            <person name="Flinn B.S."/>
            <person name="Jenkins J."/>
            <person name="Shu S."/>
            <person name="Flowers D."/>
            <person name="Luo F."/>
            <person name="Wang Y."/>
            <person name="Xia P."/>
            <person name="Barry K."/>
            <person name="Daum C."/>
            <person name="Lipzen A."/>
            <person name="Yoshinaga Y."/>
            <person name="Schmutz J."/>
            <person name="Saski C."/>
            <person name="Vermerris W."/>
            <person name="Kresovich S."/>
        </authorList>
    </citation>
    <scope>NUCLEOTIDE SEQUENCE</scope>
</reference>
<feature type="compositionally biased region" description="Low complexity" evidence="1">
    <location>
        <begin position="1"/>
        <end position="46"/>
    </location>
</feature>
<dbReference type="AlphaFoldDB" id="A0A921QYG0"/>
<proteinExistence type="predicted"/>
<protein>
    <submittedName>
        <fullName evidence="2">Uncharacterized protein</fullName>
    </submittedName>
</protein>
<sequence length="261" mass="27814">MPPSTTTTTGRACARPCRARSCSAPSGSTRSGARSSRSPAASGPTTRTRRAEDSPIGSRGCYRSARPTSSPRCRNRPRCRCRTISRGGRHGGDRGRKEEEAVEVMITAGTRPREGRALALRLRGSGGVEPASAMSCPPLGRCAGGLRRSGWLGSRCQLHCQGRLRAARGRSGSWRTRHPPPPPRPRSAARAPTMTTRRRTARRAPPRSAAATPTRRWPARSACRLMSSSAAPLRGATPTAPPPSAPPTSSLSSPKKRRLST</sequence>
<feature type="compositionally biased region" description="Basic residues" evidence="1">
    <location>
        <begin position="196"/>
        <end position="205"/>
    </location>
</feature>
<feature type="compositionally biased region" description="Low complexity" evidence="1">
    <location>
        <begin position="206"/>
        <end position="222"/>
    </location>
</feature>
<name>A0A921QYG0_SORBI</name>
<dbReference type="Proteomes" id="UP000807115">
    <property type="component" value="Chromosome 5"/>
</dbReference>
<reference evidence="2" key="1">
    <citation type="journal article" date="2019" name="BMC Genomics">
        <title>A new reference genome for Sorghum bicolor reveals high levels of sequence similarity between sweet and grain genotypes: implications for the genetics of sugar metabolism.</title>
        <authorList>
            <person name="Cooper E.A."/>
            <person name="Brenton Z.W."/>
            <person name="Flinn B.S."/>
            <person name="Jenkins J."/>
            <person name="Shu S."/>
            <person name="Flowers D."/>
            <person name="Luo F."/>
            <person name="Wang Y."/>
            <person name="Xia P."/>
            <person name="Barry K."/>
            <person name="Daum C."/>
            <person name="Lipzen A."/>
            <person name="Yoshinaga Y."/>
            <person name="Schmutz J."/>
            <person name="Saski C."/>
            <person name="Vermerris W."/>
            <person name="Kresovich S."/>
        </authorList>
    </citation>
    <scope>NUCLEOTIDE SEQUENCE</scope>
</reference>
<evidence type="ECO:0000256" key="1">
    <source>
        <dbReference type="SAM" id="MobiDB-lite"/>
    </source>
</evidence>
<accession>A0A921QYG0</accession>
<feature type="region of interest" description="Disordered" evidence="1">
    <location>
        <begin position="1"/>
        <end position="75"/>
    </location>
</feature>
<feature type="region of interest" description="Disordered" evidence="1">
    <location>
        <begin position="164"/>
        <end position="261"/>
    </location>
</feature>
<feature type="compositionally biased region" description="Low complexity" evidence="1">
    <location>
        <begin position="186"/>
        <end position="195"/>
    </location>
</feature>